<accession>A0AAD2CM20</accession>
<protein>
    <recommendedName>
        <fullName evidence="6">Kinesin light chain</fullName>
    </recommendedName>
</protein>
<evidence type="ECO:0000256" key="2">
    <source>
        <dbReference type="ARBA" id="ARBA00022803"/>
    </source>
</evidence>
<dbReference type="InterPro" id="IPR019734">
    <property type="entry name" value="TPR_rpt"/>
</dbReference>
<keyword evidence="2 3" id="KW-0802">TPR repeat</keyword>
<evidence type="ECO:0000313" key="4">
    <source>
        <dbReference type="EMBL" id="CAJ1939175.1"/>
    </source>
</evidence>
<dbReference type="PROSITE" id="PS50005">
    <property type="entry name" value="TPR"/>
    <property type="match status" value="2"/>
</dbReference>
<comment type="caution">
    <text evidence="4">The sequence shown here is derived from an EMBL/GenBank/DDBJ whole genome shotgun (WGS) entry which is preliminary data.</text>
</comment>
<dbReference type="Gene3D" id="1.25.40.10">
    <property type="entry name" value="Tetratricopeptide repeat domain"/>
    <property type="match status" value="2"/>
</dbReference>
<reference evidence="4" key="1">
    <citation type="submission" date="2023-08" db="EMBL/GenBank/DDBJ databases">
        <authorList>
            <person name="Audoor S."/>
            <person name="Bilcke G."/>
        </authorList>
    </citation>
    <scope>NUCLEOTIDE SEQUENCE</scope>
</reference>
<feature type="repeat" description="TPR" evidence="3">
    <location>
        <begin position="6"/>
        <end position="39"/>
    </location>
</feature>
<gene>
    <name evidence="4" type="ORF">CYCCA115_LOCUS6465</name>
</gene>
<dbReference type="EMBL" id="CAKOGP040000779">
    <property type="protein sequence ID" value="CAJ1939175.1"/>
    <property type="molecule type" value="Genomic_DNA"/>
</dbReference>
<evidence type="ECO:0008006" key="6">
    <source>
        <dbReference type="Google" id="ProtNLM"/>
    </source>
</evidence>
<name>A0AAD2CM20_9STRA</name>
<dbReference type="Pfam" id="PF13374">
    <property type="entry name" value="TPR_10"/>
    <property type="match status" value="1"/>
</dbReference>
<keyword evidence="5" id="KW-1185">Reference proteome</keyword>
<dbReference type="PANTHER" id="PTHR45641:SF19">
    <property type="entry name" value="NEPHROCYSTIN-3"/>
    <property type="match status" value="1"/>
</dbReference>
<dbReference type="Proteomes" id="UP001295423">
    <property type="component" value="Unassembled WGS sequence"/>
</dbReference>
<dbReference type="PANTHER" id="PTHR45641">
    <property type="entry name" value="TETRATRICOPEPTIDE REPEAT PROTEIN (AFU_ORTHOLOGUE AFUA_6G03870)"/>
    <property type="match status" value="1"/>
</dbReference>
<proteinExistence type="predicted"/>
<evidence type="ECO:0000256" key="3">
    <source>
        <dbReference type="PROSITE-ProRule" id="PRU00339"/>
    </source>
</evidence>
<sequence>MHPSTAEAYENLAQAHVNEDKTEDATNAYAKAINIHKTVLGNGHPHTKELMNILHILKCEKTAKAMNEHALAVKAKGDLEKALQLFQEALDVSKKIFGDVHPRTAAVYENISAVQVEQGLLKDGIAASAEALKIRRRAHGDDHTDTKRRIWKRMDLC</sequence>
<dbReference type="Pfam" id="PF13424">
    <property type="entry name" value="TPR_12"/>
    <property type="match status" value="1"/>
</dbReference>
<dbReference type="SMART" id="SM00028">
    <property type="entry name" value="TPR"/>
    <property type="match status" value="2"/>
</dbReference>
<keyword evidence="1" id="KW-0677">Repeat</keyword>
<dbReference type="AlphaFoldDB" id="A0AAD2CM20"/>
<dbReference type="InterPro" id="IPR011990">
    <property type="entry name" value="TPR-like_helical_dom_sf"/>
</dbReference>
<evidence type="ECO:0000313" key="5">
    <source>
        <dbReference type="Proteomes" id="UP001295423"/>
    </source>
</evidence>
<feature type="repeat" description="TPR" evidence="3">
    <location>
        <begin position="63"/>
        <end position="96"/>
    </location>
</feature>
<organism evidence="4 5">
    <name type="scientific">Cylindrotheca closterium</name>
    <dbReference type="NCBI Taxonomy" id="2856"/>
    <lineage>
        <taxon>Eukaryota</taxon>
        <taxon>Sar</taxon>
        <taxon>Stramenopiles</taxon>
        <taxon>Ochrophyta</taxon>
        <taxon>Bacillariophyta</taxon>
        <taxon>Bacillariophyceae</taxon>
        <taxon>Bacillariophycidae</taxon>
        <taxon>Bacillariales</taxon>
        <taxon>Bacillariaceae</taxon>
        <taxon>Cylindrotheca</taxon>
    </lineage>
</organism>
<dbReference type="SUPFAM" id="SSF48452">
    <property type="entry name" value="TPR-like"/>
    <property type="match status" value="1"/>
</dbReference>
<evidence type="ECO:0000256" key="1">
    <source>
        <dbReference type="ARBA" id="ARBA00022737"/>
    </source>
</evidence>